<dbReference type="Proteomes" id="UP001642484">
    <property type="component" value="Unassembled WGS sequence"/>
</dbReference>
<reference evidence="1 2" key="1">
    <citation type="submission" date="2024-02" db="EMBL/GenBank/DDBJ databases">
        <authorList>
            <person name="Chen Y."/>
            <person name="Shah S."/>
            <person name="Dougan E. K."/>
            <person name="Thang M."/>
            <person name="Chan C."/>
        </authorList>
    </citation>
    <scope>NUCLEOTIDE SEQUENCE [LARGE SCALE GENOMIC DNA]</scope>
</reference>
<evidence type="ECO:0000313" key="2">
    <source>
        <dbReference type="Proteomes" id="UP001642484"/>
    </source>
</evidence>
<comment type="caution">
    <text evidence="1">The sequence shown here is derived from an EMBL/GenBank/DDBJ whole genome shotgun (WGS) entry which is preliminary data.</text>
</comment>
<keyword evidence="2" id="KW-1185">Reference proteome</keyword>
<evidence type="ECO:0000313" key="1">
    <source>
        <dbReference type="EMBL" id="CAK9063108.1"/>
    </source>
</evidence>
<name>A0ABP0NI56_9DINO</name>
<accession>A0ABP0NI56</accession>
<sequence length="185" mass="20677">MMLRSGVFAASVFRLHGGSRSRCLILSASQFQHILNDPGRTSEAFVGHAGHALSLLSGARRGTILQELCKMELARLHPHSRIDEPTRGTCCNGAHRSALQEEYDFSMDACKIECKSAQMSWNRAKMCWRMCFQKVKLPWSGFRDQAHLMICISQSSAQTIACTSSSMTFRLEFPQLASEQEATVM</sequence>
<protein>
    <submittedName>
        <fullName evidence="1">Uncharacterized protein</fullName>
    </submittedName>
</protein>
<proteinExistence type="predicted"/>
<dbReference type="EMBL" id="CAXAMN010021758">
    <property type="protein sequence ID" value="CAK9063108.1"/>
    <property type="molecule type" value="Genomic_DNA"/>
</dbReference>
<organism evidence="1 2">
    <name type="scientific">Durusdinium trenchii</name>
    <dbReference type="NCBI Taxonomy" id="1381693"/>
    <lineage>
        <taxon>Eukaryota</taxon>
        <taxon>Sar</taxon>
        <taxon>Alveolata</taxon>
        <taxon>Dinophyceae</taxon>
        <taxon>Suessiales</taxon>
        <taxon>Symbiodiniaceae</taxon>
        <taxon>Durusdinium</taxon>
    </lineage>
</organism>
<gene>
    <name evidence="1" type="ORF">CCMP2556_LOCUS31030</name>
</gene>